<evidence type="ECO:0000256" key="7">
    <source>
        <dbReference type="ARBA" id="ARBA00022777"/>
    </source>
</evidence>
<keyword evidence="17" id="KW-1185">Reference proteome</keyword>
<name>A0A0V8A121_9CYAN</name>
<evidence type="ECO:0000313" key="17">
    <source>
        <dbReference type="Proteomes" id="UP000053372"/>
    </source>
</evidence>
<keyword evidence="8 12" id="KW-1133">Transmembrane helix</keyword>
<evidence type="ECO:0000256" key="10">
    <source>
        <dbReference type="ARBA" id="ARBA00023136"/>
    </source>
</evidence>
<dbReference type="SMART" id="SM00388">
    <property type="entry name" value="HisKA"/>
    <property type="match status" value="1"/>
</dbReference>
<keyword evidence="4" id="KW-0597">Phosphoprotein</keyword>
<keyword evidence="6 12" id="KW-0812">Transmembrane</keyword>
<evidence type="ECO:0000256" key="4">
    <source>
        <dbReference type="ARBA" id="ARBA00022553"/>
    </source>
</evidence>
<protein>
    <recommendedName>
        <fullName evidence="3">histidine kinase</fullName>
        <ecNumber evidence="3">2.7.13.3</ecNumber>
    </recommendedName>
</protein>
<organism evidence="16 17">
    <name type="scientific">Mastigocoleus testarum BC008</name>
    <dbReference type="NCBI Taxonomy" id="371196"/>
    <lineage>
        <taxon>Bacteria</taxon>
        <taxon>Bacillati</taxon>
        <taxon>Cyanobacteriota</taxon>
        <taxon>Cyanophyceae</taxon>
        <taxon>Nostocales</taxon>
        <taxon>Hapalosiphonaceae</taxon>
        <taxon>Mastigocoleus</taxon>
    </lineage>
</organism>
<feature type="transmembrane region" description="Helical" evidence="12">
    <location>
        <begin position="225"/>
        <end position="244"/>
    </location>
</feature>
<dbReference type="GO" id="GO:0000155">
    <property type="term" value="F:phosphorelay sensor kinase activity"/>
    <property type="evidence" value="ECO:0007669"/>
    <property type="project" value="InterPro"/>
</dbReference>
<dbReference type="RefSeq" id="WP_027842912.1">
    <property type="nucleotide sequence ID" value="NZ_LMTZ01000001.1"/>
</dbReference>
<dbReference type="AlphaFoldDB" id="A0A0V8A121"/>
<comment type="caution">
    <text evidence="16">The sequence shown here is derived from an EMBL/GenBank/DDBJ whole genome shotgun (WGS) entry which is preliminary data.</text>
</comment>
<dbReference type="SMART" id="SM00304">
    <property type="entry name" value="HAMP"/>
    <property type="match status" value="1"/>
</dbReference>
<keyword evidence="10 12" id="KW-0472">Membrane</keyword>
<feature type="domain" description="Histidine kinase" evidence="13">
    <location>
        <begin position="306"/>
        <end position="514"/>
    </location>
</feature>
<dbReference type="CDD" id="cd06225">
    <property type="entry name" value="HAMP"/>
    <property type="match status" value="1"/>
</dbReference>
<comment type="subcellular location">
    <subcellularLocation>
        <location evidence="2">Membrane</location>
    </subcellularLocation>
</comment>
<dbReference type="Proteomes" id="UP000053372">
    <property type="component" value="Unassembled WGS sequence"/>
</dbReference>
<dbReference type="InterPro" id="IPR036097">
    <property type="entry name" value="HisK_dim/P_sf"/>
</dbReference>
<dbReference type="InterPro" id="IPR004358">
    <property type="entry name" value="Sig_transdc_His_kin-like_C"/>
</dbReference>
<dbReference type="SUPFAM" id="SSF158472">
    <property type="entry name" value="HAMP domain-like"/>
    <property type="match status" value="1"/>
</dbReference>
<dbReference type="Gene3D" id="1.10.287.130">
    <property type="match status" value="1"/>
</dbReference>
<dbReference type="SMART" id="SM00387">
    <property type="entry name" value="HATPase_c"/>
    <property type="match status" value="1"/>
</dbReference>
<dbReference type="SUPFAM" id="SSF55874">
    <property type="entry name" value="ATPase domain of HSP90 chaperone/DNA topoisomerase II/histidine kinase"/>
    <property type="match status" value="1"/>
</dbReference>
<reference evidence="16 17" key="1">
    <citation type="journal article" date="2015" name="Genome Announc.">
        <title>Draft Genome of the Euendolithic (true boring) Cyanobacterium Mastigocoleus testarum strain BC008.</title>
        <authorList>
            <person name="Guida B.S."/>
            <person name="Garcia-Pichel F."/>
        </authorList>
    </citation>
    <scope>NUCLEOTIDE SEQUENCE [LARGE SCALE GENOMIC DNA]</scope>
    <source>
        <strain evidence="16 17">BC008</strain>
    </source>
</reference>
<evidence type="ECO:0000256" key="11">
    <source>
        <dbReference type="ARBA" id="ARBA00055745"/>
    </source>
</evidence>
<dbReference type="Pfam" id="PF00512">
    <property type="entry name" value="HisKA"/>
    <property type="match status" value="1"/>
</dbReference>
<evidence type="ECO:0000256" key="8">
    <source>
        <dbReference type="ARBA" id="ARBA00022989"/>
    </source>
</evidence>
<evidence type="ECO:0000256" key="12">
    <source>
        <dbReference type="SAM" id="Phobius"/>
    </source>
</evidence>
<dbReference type="OrthoDB" id="9763461at2"/>
<evidence type="ECO:0000256" key="1">
    <source>
        <dbReference type="ARBA" id="ARBA00000085"/>
    </source>
</evidence>
<dbReference type="GO" id="GO:0005886">
    <property type="term" value="C:plasma membrane"/>
    <property type="evidence" value="ECO:0007669"/>
    <property type="project" value="TreeGrafter"/>
</dbReference>
<dbReference type="PROSITE" id="PS50109">
    <property type="entry name" value="HIS_KIN"/>
    <property type="match status" value="1"/>
</dbReference>
<keyword evidence="7" id="KW-0418">Kinase</keyword>
<dbReference type="PANTHER" id="PTHR45436">
    <property type="entry name" value="SENSOR HISTIDINE KINASE YKOH"/>
    <property type="match status" value="1"/>
</dbReference>
<evidence type="ECO:0000256" key="5">
    <source>
        <dbReference type="ARBA" id="ARBA00022679"/>
    </source>
</evidence>
<dbReference type="EMBL" id="LMTZ01000108">
    <property type="protein sequence ID" value="KST65413.1"/>
    <property type="molecule type" value="Genomic_DNA"/>
</dbReference>
<dbReference type="Gene3D" id="3.30.565.10">
    <property type="entry name" value="Histidine kinase-like ATPase, C-terminal domain"/>
    <property type="match status" value="1"/>
</dbReference>
<evidence type="ECO:0000256" key="3">
    <source>
        <dbReference type="ARBA" id="ARBA00012438"/>
    </source>
</evidence>
<dbReference type="PANTHER" id="PTHR45436:SF5">
    <property type="entry name" value="SENSOR HISTIDINE KINASE TRCS"/>
    <property type="match status" value="1"/>
</dbReference>
<comment type="catalytic activity">
    <reaction evidence="1">
        <text>ATP + protein L-histidine = ADP + protein N-phospho-L-histidine.</text>
        <dbReference type="EC" id="2.7.13.3"/>
    </reaction>
</comment>
<evidence type="ECO:0000313" key="16">
    <source>
        <dbReference type="EMBL" id="KST70490.1"/>
    </source>
</evidence>
<dbReference type="CDD" id="cd00075">
    <property type="entry name" value="HATPase"/>
    <property type="match status" value="1"/>
</dbReference>
<gene>
    <name evidence="15" type="ORF">BC008_21570</name>
    <name evidence="16" type="ORF">BC008_45525</name>
</gene>
<dbReference type="Pfam" id="PF02518">
    <property type="entry name" value="HATPase_c"/>
    <property type="match status" value="1"/>
</dbReference>
<dbReference type="InterPro" id="IPR005467">
    <property type="entry name" value="His_kinase_dom"/>
</dbReference>
<dbReference type="InterPro" id="IPR003594">
    <property type="entry name" value="HATPase_dom"/>
</dbReference>
<feature type="transmembrane region" description="Helical" evidence="12">
    <location>
        <begin position="36"/>
        <end position="58"/>
    </location>
</feature>
<keyword evidence="9" id="KW-0902">Two-component regulatory system</keyword>
<dbReference type="SUPFAM" id="SSF47384">
    <property type="entry name" value="Homodimeric domain of signal transducing histidine kinase"/>
    <property type="match status" value="1"/>
</dbReference>
<feature type="domain" description="HAMP" evidence="14">
    <location>
        <begin position="246"/>
        <end position="298"/>
    </location>
</feature>
<dbReference type="EC" id="2.7.13.3" evidence="3"/>
<sequence>MHLNSALFTSKSNNRQIAKDSAPKRGLFWATRTRILVWYVLTITIISIVSIPIFRELLYIRVDERVRKDLVKRILVFNTLIENEANTSLSASDLAKHPNFSKSQVFDPRFVRPSSHKELKNFFDLFLSEQLPEDETFFMTFVDGKFYKSNPRGRPEIFDRDTVLMRRWAKLVKPERGEQELADPKLGGLIYITQPVKIRGKNLGVFVIAHTVADERQETIEATTVVVQVMSVVMLGALMLAWIASGKVLAPLRSLSTTVRSVSESDLSQRVPVYGKDELADLASTFNDMMDRLEAAFTTQRYFINDAGQELRTPITIIQAYLQLICNDAPEEVEKNVTLVFDELDRMSSIVEDLIILAKAERPDFLNVETVDVSSFSEELFAKAQASGERNWRVDRVAVGDIVVDPERLTQAFMNLVQNAIQHTKSTDKITIGSSITQNTVKFWVRDTGEGIDEQEHERIFERFARASSIYNSQGTGLGLSIVKIITEAHDGKVILHSKLGEGANFCMVLPVEPINLK</sequence>
<comment type="function">
    <text evidence="11">Photoreceptor which exists in two forms that are reversibly interconvertible by light: the R form that absorbs maximally in the red region of the spectrum and the FR form that absorbs maximally in the far-red region.</text>
</comment>
<dbReference type="InterPro" id="IPR003660">
    <property type="entry name" value="HAMP_dom"/>
</dbReference>
<dbReference type="InterPro" id="IPR050428">
    <property type="entry name" value="TCS_sensor_his_kinase"/>
</dbReference>
<evidence type="ECO:0000259" key="14">
    <source>
        <dbReference type="PROSITE" id="PS50885"/>
    </source>
</evidence>
<dbReference type="PRINTS" id="PR00344">
    <property type="entry name" value="BCTRLSENSOR"/>
</dbReference>
<dbReference type="Pfam" id="PF00672">
    <property type="entry name" value="HAMP"/>
    <property type="match status" value="1"/>
</dbReference>
<dbReference type="EMBL" id="LMTZ01000001">
    <property type="protein sequence ID" value="KST70490.1"/>
    <property type="molecule type" value="Genomic_DNA"/>
</dbReference>
<dbReference type="Gene3D" id="6.10.340.10">
    <property type="match status" value="1"/>
</dbReference>
<keyword evidence="5" id="KW-0808">Transferase</keyword>
<accession>A0A0V8A121</accession>
<dbReference type="CDD" id="cd00082">
    <property type="entry name" value="HisKA"/>
    <property type="match status" value="1"/>
</dbReference>
<evidence type="ECO:0000256" key="2">
    <source>
        <dbReference type="ARBA" id="ARBA00004370"/>
    </source>
</evidence>
<dbReference type="InterPro" id="IPR003661">
    <property type="entry name" value="HisK_dim/P_dom"/>
</dbReference>
<proteinExistence type="predicted"/>
<evidence type="ECO:0000256" key="9">
    <source>
        <dbReference type="ARBA" id="ARBA00023012"/>
    </source>
</evidence>
<dbReference type="PROSITE" id="PS50885">
    <property type="entry name" value="HAMP"/>
    <property type="match status" value="1"/>
</dbReference>
<evidence type="ECO:0000313" key="15">
    <source>
        <dbReference type="EMBL" id="KST65413.1"/>
    </source>
</evidence>
<dbReference type="FunFam" id="3.30.565.10:FF:000006">
    <property type="entry name" value="Sensor histidine kinase WalK"/>
    <property type="match status" value="1"/>
</dbReference>
<evidence type="ECO:0000259" key="13">
    <source>
        <dbReference type="PROSITE" id="PS50109"/>
    </source>
</evidence>
<dbReference type="InterPro" id="IPR036890">
    <property type="entry name" value="HATPase_C_sf"/>
</dbReference>
<evidence type="ECO:0000256" key="6">
    <source>
        <dbReference type="ARBA" id="ARBA00022692"/>
    </source>
</evidence>